<evidence type="ECO:0000259" key="2">
    <source>
        <dbReference type="Pfam" id="PF12697"/>
    </source>
</evidence>
<dbReference type="Pfam" id="PF12697">
    <property type="entry name" value="Abhydrolase_6"/>
    <property type="match status" value="1"/>
</dbReference>
<dbReference type="InterPro" id="IPR000073">
    <property type="entry name" value="AB_hydrolase_1"/>
</dbReference>
<feature type="chain" id="PRO_5010873921" evidence="1">
    <location>
        <begin position="24"/>
        <end position="267"/>
    </location>
</feature>
<sequence>MKLNTITLALGMLLAVAGGEAQAQSQPVKNIVLVHGAFVGGAGWRPVYDRLTHDGYQVTLVQEPLTSFAEDVTATRRIIDQQNGPVILVGHSYGGAIISEAGNDSKVAGLVYIAAHALDNGETEASNGKKFPNSAHPFNRSADGYLMIAPRYYHSDFAADLPAAQADFEAHAQMPTNAAVFTANIADPAWKTRPSWYMVAKADKIISPDLERLYARRAHSHTVEIAGASHSVYQSHPDDVVKLIEQAAQQAKPENNPRKEAHENSGD</sequence>
<evidence type="ECO:0000256" key="1">
    <source>
        <dbReference type="SAM" id="SignalP"/>
    </source>
</evidence>
<evidence type="ECO:0000313" key="3">
    <source>
        <dbReference type="EMBL" id="ORM54991.1"/>
    </source>
</evidence>
<dbReference type="AlphaFoldDB" id="A0A1X1C0K8"/>
<proteinExistence type="predicted"/>
<organism evidence="3 4">
    <name type="scientific">Pantoea conspicua</name>
    <dbReference type="NCBI Taxonomy" id="472705"/>
    <lineage>
        <taxon>Bacteria</taxon>
        <taxon>Pseudomonadati</taxon>
        <taxon>Pseudomonadota</taxon>
        <taxon>Gammaproteobacteria</taxon>
        <taxon>Enterobacterales</taxon>
        <taxon>Erwiniaceae</taxon>
        <taxon>Pantoea</taxon>
    </lineage>
</organism>
<dbReference type="OrthoDB" id="9814966at2"/>
<dbReference type="EMBL" id="MLFN01000005">
    <property type="protein sequence ID" value="ORM54991.1"/>
    <property type="molecule type" value="Genomic_DNA"/>
</dbReference>
<keyword evidence="3" id="KW-0378">Hydrolase</keyword>
<protein>
    <submittedName>
        <fullName evidence="3">Alpha/beta hydrolase</fullName>
    </submittedName>
</protein>
<dbReference type="PANTHER" id="PTHR37017:SF11">
    <property type="entry name" value="ESTERASE_LIPASE_THIOESTERASE DOMAIN-CONTAINING PROTEIN"/>
    <property type="match status" value="1"/>
</dbReference>
<dbReference type="InterPro" id="IPR029058">
    <property type="entry name" value="AB_hydrolase_fold"/>
</dbReference>
<name>A0A1X1C0K8_9GAMM</name>
<keyword evidence="1" id="KW-0732">Signal</keyword>
<evidence type="ECO:0000313" key="4">
    <source>
        <dbReference type="Proteomes" id="UP000193933"/>
    </source>
</evidence>
<gene>
    <name evidence="3" type="ORF">HA41_03195</name>
</gene>
<reference evidence="3 4" key="1">
    <citation type="journal article" date="2017" name="Antonie Van Leeuwenhoek">
        <title>Phylogenomic resolution of the bacterial genus Pantoea and its relationship with Erwinia and Tatumella.</title>
        <authorList>
            <person name="Palmer M."/>
            <person name="Steenkamp E.T."/>
            <person name="Coetzee M.P."/>
            <person name="Chan W.Y."/>
            <person name="van Zyl E."/>
            <person name="De Maayer P."/>
            <person name="Coutinho T.A."/>
            <person name="Blom J."/>
            <person name="Smits T.H."/>
            <person name="Duffy B."/>
            <person name="Venter S.N."/>
        </authorList>
    </citation>
    <scope>NUCLEOTIDE SEQUENCE [LARGE SCALE GENOMIC DNA]</scope>
    <source>
        <strain evidence="3 4">LMG 24534</strain>
    </source>
</reference>
<dbReference type="SUPFAM" id="SSF53474">
    <property type="entry name" value="alpha/beta-Hydrolases"/>
    <property type="match status" value="1"/>
</dbReference>
<feature type="domain" description="AB hydrolase-1" evidence="2">
    <location>
        <begin position="31"/>
        <end position="242"/>
    </location>
</feature>
<feature type="signal peptide" evidence="1">
    <location>
        <begin position="1"/>
        <end position="23"/>
    </location>
</feature>
<dbReference type="RefSeq" id="WP_094119577.1">
    <property type="nucleotide sequence ID" value="NZ_MLFN01000005.1"/>
</dbReference>
<dbReference type="GO" id="GO:0016787">
    <property type="term" value="F:hydrolase activity"/>
    <property type="evidence" value="ECO:0007669"/>
    <property type="project" value="UniProtKB-KW"/>
</dbReference>
<accession>A0A1X1C0K8</accession>
<comment type="caution">
    <text evidence="3">The sequence shown here is derived from an EMBL/GenBank/DDBJ whole genome shotgun (WGS) entry which is preliminary data.</text>
</comment>
<keyword evidence="4" id="KW-1185">Reference proteome</keyword>
<dbReference type="PANTHER" id="PTHR37017">
    <property type="entry name" value="AB HYDROLASE-1 DOMAIN-CONTAINING PROTEIN-RELATED"/>
    <property type="match status" value="1"/>
</dbReference>
<dbReference type="Gene3D" id="3.40.50.1820">
    <property type="entry name" value="alpha/beta hydrolase"/>
    <property type="match status" value="1"/>
</dbReference>
<dbReference type="Proteomes" id="UP000193933">
    <property type="component" value="Unassembled WGS sequence"/>
</dbReference>
<dbReference type="STRING" id="472705.GCA_001743465_00233"/>
<dbReference type="InterPro" id="IPR052897">
    <property type="entry name" value="Sec-Metab_Biosynth_Hydrolase"/>
</dbReference>